<organism evidence="2 3">
    <name type="scientific">Caulobacter mirabilis</name>
    <dbReference type="NCBI Taxonomy" id="69666"/>
    <lineage>
        <taxon>Bacteria</taxon>
        <taxon>Pseudomonadati</taxon>
        <taxon>Pseudomonadota</taxon>
        <taxon>Alphaproteobacteria</taxon>
        <taxon>Caulobacterales</taxon>
        <taxon>Caulobacteraceae</taxon>
        <taxon>Caulobacter</taxon>
    </lineage>
</organism>
<name>A0A2D2AT51_9CAUL</name>
<feature type="chain" id="PRO_5013944495" description="Lipoprotein" evidence="1">
    <location>
        <begin position="24"/>
        <end position="152"/>
    </location>
</feature>
<dbReference type="EMBL" id="CP024201">
    <property type="protein sequence ID" value="ATQ41188.1"/>
    <property type="molecule type" value="Genomic_DNA"/>
</dbReference>
<dbReference type="AlphaFoldDB" id="A0A2D2AT51"/>
<evidence type="ECO:0000313" key="2">
    <source>
        <dbReference type="EMBL" id="ATQ41188.1"/>
    </source>
</evidence>
<reference evidence="2 3" key="1">
    <citation type="submission" date="2017-10" db="EMBL/GenBank/DDBJ databases">
        <title>Genome sequence of Caulobacter mirabilis FWC38.</title>
        <authorList>
            <person name="Fiebig A."/>
            <person name="Crosson S."/>
        </authorList>
    </citation>
    <scope>NUCLEOTIDE SEQUENCE [LARGE SCALE GENOMIC DNA]</scope>
    <source>
        <strain evidence="2 3">FWC 38</strain>
    </source>
</reference>
<dbReference type="RefSeq" id="WP_099620445.1">
    <property type="nucleotide sequence ID" value="NZ_CP024201.1"/>
</dbReference>
<keyword evidence="1" id="KW-0732">Signal</keyword>
<sequence>MRAIVALPLTLAALLLAACNAQEAPGGSDAVPPADAPPPAAETPAAAEFKTDFGLRGTEPFWSVDIKGGEMTLTRPEPPAVKATGVTFAYIDGHGVWTGQADGKLMVATLTKGDCSDGMSDLKYPYVAEVKLGAETLKGCGFKAGEQPKEGE</sequence>
<dbReference type="Proteomes" id="UP000228945">
    <property type="component" value="Chromosome"/>
</dbReference>
<keyword evidence="3" id="KW-1185">Reference proteome</keyword>
<evidence type="ECO:0000313" key="3">
    <source>
        <dbReference type="Proteomes" id="UP000228945"/>
    </source>
</evidence>
<evidence type="ECO:0000256" key="1">
    <source>
        <dbReference type="SAM" id="SignalP"/>
    </source>
</evidence>
<evidence type="ECO:0008006" key="4">
    <source>
        <dbReference type="Google" id="ProtNLM"/>
    </source>
</evidence>
<proteinExistence type="predicted"/>
<gene>
    <name evidence="2" type="ORF">CSW64_01555</name>
</gene>
<protein>
    <recommendedName>
        <fullName evidence="4">Lipoprotein</fullName>
    </recommendedName>
</protein>
<dbReference type="OrthoDB" id="5489750at2"/>
<dbReference type="PROSITE" id="PS51257">
    <property type="entry name" value="PROKAR_LIPOPROTEIN"/>
    <property type="match status" value="1"/>
</dbReference>
<accession>A0A2D2AT51</accession>
<dbReference type="KEGG" id="cmb:CSW64_01555"/>
<feature type="signal peptide" evidence="1">
    <location>
        <begin position="1"/>
        <end position="23"/>
    </location>
</feature>